<dbReference type="Gene3D" id="3.30.460.40">
    <property type="match status" value="1"/>
</dbReference>
<dbReference type="InterPro" id="IPR045792">
    <property type="entry name" value="DUF6036"/>
</dbReference>
<accession>A0A062XWD7</accession>
<dbReference type="OrthoDB" id="146765at2"/>
<evidence type="ECO:0000313" key="2">
    <source>
        <dbReference type="EMBL" id="KDA53739.1"/>
    </source>
</evidence>
<proteinExistence type="predicted"/>
<dbReference type="RefSeq" id="WP_038049175.1">
    <property type="nucleotide sequence ID" value="NZ_JMFG01000018.1"/>
</dbReference>
<comment type="caution">
    <text evidence="2">The sequence shown here is derived from an EMBL/GenBank/DDBJ whole genome shotgun (WGS) entry which is preliminary data.</text>
</comment>
<organism evidence="2 3">
    <name type="scientific">Thermoanaerobaculum aquaticum</name>
    <dbReference type="NCBI Taxonomy" id="1312852"/>
    <lineage>
        <taxon>Bacteria</taxon>
        <taxon>Pseudomonadati</taxon>
        <taxon>Acidobacteriota</taxon>
        <taxon>Thermoanaerobaculia</taxon>
        <taxon>Thermoanaerobaculales</taxon>
        <taxon>Thermoanaerobaculaceae</taxon>
        <taxon>Thermoanaerobaculum</taxon>
    </lineage>
</organism>
<dbReference type="Proteomes" id="UP000027284">
    <property type="component" value="Unassembled WGS sequence"/>
</dbReference>
<evidence type="ECO:0000259" key="1">
    <source>
        <dbReference type="Pfam" id="PF19502"/>
    </source>
</evidence>
<name>A0A062XWD7_9BACT</name>
<dbReference type="InterPro" id="IPR043519">
    <property type="entry name" value="NT_sf"/>
</dbReference>
<evidence type="ECO:0000313" key="3">
    <source>
        <dbReference type="Proteomes" id="UP000027284"/>
    </source>
</evidence>
<reference evidence="2 3" key="1">
    <citation type="submission" date="2014-04" db="EMBL/GenBank/DDBJ databases">
        <title>The Genome Sequence of Thermoanaerobaculum aquaticum MP-01, The First Cultivated Group 23 Acidobacterium.</title>
        <authorList>
            <person name="Stamps B.W."/>
            <person name="Losey N.A."/>
            <person name="Lawson P.A."/>
            <person name="Stevenson B.S."/>
        </authorList>
    </citation>
    <scope>NUCLEOTIDE SEQUENCE [LARGE SCALE GENOMIC DNA]</scope>
    <source>
        <strain evidence="2 3">MP-01</strain>
    </source>
</reference>
<dbReference type="AlphaFoldDB" id="A0A062XWD7"/>
<keyword evidence="3" id="KW-1185">Reference proteome</keyword>
<dbReference type="EMBL" id="JMFG01000018">
    <property type="protein sequence ID" value="KDA53739.1"/>
    <property type="molecule type" value="Genomic_DNA"/>
</dbReference>
<protein>
    <recommendedName>
        <fullName evidence="1">DUF6036 domain-containing protein</fullName>
    </recommendedName>
</protein>
<dbReference type="Pfam" id="PF19502">
    <property type="entry name" value="DUF6036"/>
    <property type="match status" value="1"/>
</dbReference>
<dbReference type="SUPFAM" id="SSF81301">
    <property type="entry name" value="Nucleotidyltransferase"/>
    <property type="match status" value="1"/>
</dbReference>
<feature type="domain" description="DUF6036" evidence="1">
    <location>
        <begin position="20"/>
        <end position="164"/>
    </location>
</feature>
<gene>
    <name evidence="2" type="ORF">EG19_03230</name>
</gene>
<sequence length="195" mass="21738">MTPLEETLLKAARFFQEEGIPYMLVGGLANAVWGEPRATVDVDFTVWVEEARIGEVVGRIARVFSPLPGDPVAFVQQTRVLPVESQNGVRVDVIFGLLPFEREALGRSVPVEMAGFSVQVVSPEDLVLMKIVSERVQDLEDARAVVRRQRGRLDLDYLRPRVQELARLLDKPEIYERFCLWLESGNPGGGGFSAS</sequence>